<gene>
    <name evidence="2" type="ORF">D7V93_32145</name>
</gene>
<reference evidence="3" key="1">
    <citation type="submission" date="2018-09" db="EMBL/GenBank/DDBJ databases">
        <authorList>
            <person name="Livingstone P.G."/>
            <person name="Whitworth D.E."/>
        </authorList>
    </citation>
    <scope>NUCLEOTIDE SEQUENCE [LARGE SCALE GENOMIC DNA]</scope>
    <source>
        <strain evidence="3">CA051B</strain>
    </source>
</reference>
<feature type="compositionally biased region" description="Low complexity" evidence="1">
    <location>
        <begin position="66"/>
        <end position="75"/>
    </location>
</feature>
<accession>A0A3A8PC20</accession>
<evidence type="ECO:0000313" key="2">
    <source>
        <dbReference type="EMBL" id="RKH49254.1"/>
    </source>
</evidence>
<feature type="region of interest" description="Disordered" evidence="1">
    <location>
        <begin position="61"/>
        <end position="82"/>
    </location>
</feature>
<dbReference type="Proteomes" id="UP000272888">
    <property type="component" value="Unassembled WGS sequence"/>
</dbReference>
<feature type="compositionally biased region" description="Polar residues" evidence="1">
    <location>
        <begin position="1"/>
        <end position="11"/>
    </location>
</feature>
<keyword evidence="3" id="KW-1185">Reference proteome</keyword>
<dbReference type="AlphaFoldDB" id="A0A3A8PC20"/>
<comment type="caution">
    <text evidence="2">The sequence shown here is derived from an EMBL/GenBank/DDBJ whole genome shotgun (WGS) entry which is preliminary data.</text>
</comment>
<feature type="compositionally biased region" description="Basic and acidic residues" evidence="1">
    <location>
        <begin position="30"/>
        <end position="41"/>
    </location>
</feature>
<sequence length="82" mass="8815">MRRPWESTSCRPSRPDDTAPPHGAHATAQRGRDTDEAEARHAPPGAAEVRWRVLEGKRYALGTGGTLLLPTSEGTPRPGAFA</sequence>
<evidence type="ECO:0000313" key="3">
    <source>
        <dbReference type="Proteomes" id="UP000272888"/>
    </source>
</evidence>
<proteinExistence type="predicted"/>
<name>A0A3A8PC20_9BACT</name>
<feature type="region of interest" description="Disordered" evidence="1">
    <location>
        <begin position="1"/>
        <end position="49"/>
    </location>
</feature>
<evidence type="ECO:0000256" key="1">
    <source>
        <dbReference type="SAM" id="MobiDB-lite"/>
    </source>
</evidence>
<organism evidence="2 3">
    <name type="scientific">Corallococcus llansteffanensis</name>
    <dbReference type="NCBI Taxonomy" id="2316731"/>
    <lineage>
        <taxon>Bacteria</taxon>
        <taxon>Pseudomonadati</taxon>
        <taxon>Myxococcota</taxon>
        <taxon>Myxococcia</taxon>
        <taxon>Myxococcales</taxon>
        <taxon>Cystobacterineae</taxon>
        <taxon>Myxococcaceae</taxon>
        <taxon>Corallococcus</taxon>
    </lineage>
</organism>
<dbReference type="EMBL" id="RAWB01000467">
    <property type="protein sequence ID" value="RKH49254.1"/>
    <property type="molecule type" value="Genomic_DNA"/>
</dbReference>
<protein>
    <submittedName>
        <fullName evidence="2">Uncharacterized protein</fullName>
    </submittedName>
</protein>